<name>A0A183SL55_SCHSO</name>
<reference evidence="3" key="1">
    <citation type="submission" date="2016-06" db="UniProtKB">
        <authorList>
            <consortium name="WormBaseParasite"/>
        </authorList>
    </citation>
    <scope>IDENTIFICATION</scope>
</reference>
<reference evidence="1 2" key="2">
    <citation type="submission" date="2018-11" db="EMBL/GenBank/DDBJ databases">
        <authorList>
            <consortium name="Pathogen Informatics"/>
        </authorList>
    </citation>
    <scope>NUCLEOTIDE SEQUENCE [LARGE SCALE GENOMIC DNA]</scope>
    <source>
        <strain evidence="1 2">NST_G2</strain>
    </source>
</reference>
<proteinExistence type="predicted"/>
<dbReference type="Proteomes" id="UP000275846">
    <property type="component" value="Unassembled WGS sequence"/>
</dbReference>
<accession>A0A183SL55</accession>
<organism evidence="3">
    <name type="scientific">Schistocephalus solidus</name>
    <name type="common">Tapeworm</name>
    <dbReference type="NCBI Taxonomy" id="70667"/>
    <lineage>
        <taxon>Eukaryota</taxon>
        <taxon>Metazoa</taxon>
        <taxon>Spiralia</taxon>
        <taxon>Lophotrochozoa</taxon>
        <taxon>Platyhelminthes</taxon>
        <taxon>Cestoda</taxon>
        <taxon>Eucestoda</taxon>
        <taxon>Diphyllobothriidea</taxon>
        <taxon>Diphyllobothriidae</taxon>
        <taxon>Schistocephalus</taxon>
    </lineage>
</organism>
<evidence type="ECO:0000313" key="3">
    <source>
        <dbReference type="WBParaSite" id="SSLN_0000511201-mRNA-1"/>
    </source>
</evidence>
<sequence length="609" mass="68334">MVENRPTGDKAEVFPMEEKNIFLQCAMAFEIDLFCDNSRYRVNKCSSAAALREETKGINFPIFFHVEHNICLECGPVFADVIVMSRELVKVFPSVGETIILVPVLRESCLLVAWTQQLVLPTTDAFLMTLARTVSDSGFILSVSCSTERNVANIRKDMLKSQKTTHDLTQLETLAISLNILRANLYRLYRNHLSSIGMDLKEINFDVTEADVESNGVAFDKFEKLQELVDTKADESYFEIINTNFPTESIEASGSRSETNFSDVIRFRPLEIELGCEGASTANPNDTGRLFGQEVTDAQFGMLTSAVNWAKMSMAQKKPKYHHKALVYLDSVLKAHGRPVFLKVPLLACRGQIPCSQRSKISEYSGILTKDADESNQPEFLLSLKLEYWHPLSDLTSTMGGHISRLIVIIPGQCLESNSGSCSANPTQYAINTAKRIINEVNNEACSLSVSNSLEKGSTEHTLPPPTPKVTGFFFCDPSGRHIFFIETSDGRLARKLTFIFCQLTSQYTRSMVGQAPRILYNTTLKFASQIFMKIHHLCLRAPLHKYVERGLLYIRDLVPEPAFEALTRLYTLSEHCFSFSVALRLNLLPDPAGIQALCQHFCFWSTDS</sequence>
<dbReference type="PANTHER" id="PTHR33667:SF7">
    <property type="entry name" value="RIKEN CDNA 1810020O05 GENE"/>
    <property type="match status" value="1"/>
</dbReference>
<dbReference type="PANTHER" id="PTHR33667">
    <property type="entry name" value="SI:DKEY-57N24.6"/>
    <property type="match status" value="1"/>
</dbReference>
<keyword evidence="2" id="KW-1185">Reference proteome</keyword>
<dbReference type="OrthoDB" id="188352at2759"/>
<protein>
    <submittedName>
        <fullName evidence="3">Protein kinase domain-containing protein</fullName>
    </submittedName>
</protein>
<gene>
    <name evidence="1" type="ORF">SSLN_LOCUS4953</name>
</gene>
<dbReference type="EMBL" id="UYSU01033064">
    <property type="protein sequence ID" value="VDL91338.1"/>
    <property type="molecule type" value="Genomic_DNA"/>
</dbReference>
<evidence type="ECO:0000313" key="2">
    <source>
        <dbReference type="Proteomes" id="UP000275846"/>
    </source>
</evidence>
<dbReference type="AlphaFoldDB" id="A0A183SL55"/>
<evidence type="ECO:0000313" key="1">
    <source>
        <dbReference type="EMBL" id="VDL91338.1"/>
    </source>
</evidence>
<dbReference type="WBParaSite" id="SSLN_0000511201-mRNA-1">
    <property type="protein sequence ID" value="SSLN_0000511201-mRNA-1"/>
    <property type="gene ID" value="SSLN_0000511201"/>
</dbReference>